<evidence type="ECO:0000256" key="11">
    <source>
        <dbReference type="SAM" id="MobiDB-lite"/>
    </source>
</evidence>
<feature type="transmembrane region" description="Helical" evidence="12">
    <location>
        <begin position="323"/>
        <end position="346"/>
    </location>
</feature>
<dbReference type="InterPro" id="IPR017871">
    <property type="entry name" value="ABC_transporter-like_CS"/>
</dbReference>
<evidence type="ECO:0000259" key="13">
    <source>
        <dbReference type="PROSITE" id="PS50893"/>
    </source>
</evidence>
<evidence type="ECO:0000256" key="12">
    <source>
        <dbReference type="SAM" id="Phobius"/>
    </source>
</evidence>
<keyword evidence="9 12" id="KW-0472">Membrane</keyword>
<dbReference type="PANTHER" id="PTHR43394">
    <property type="entry name" value="ATP-DEPENDENT PERMEASE MDL1, MITOCHONDRIAL"/>
    <property type="match status" value="1"/>
</dbReference>
<feature type="transmembrane region" description="Helical" evidence="12">
    <location>
        <begin position="134"/>
        <end position="154"/>
    </location>
</feature>
<dbReference type="InterPro" id="IPR027417">
    <property type="entry name" value="P-loop_NTPase"/>
</dbReference>
<dbReference type="GO" id="GO:0005524">
    <property type="term" value="F:ATP binding"/>
    <property type="evidence" value="ECO:0007669"/>
    <property type="project" value="UniProtKB-KW"/>
</dbReference>
<comment type="subcellular location">
    <subcellularLocation>
        <location evidence="1">Cell inner membrane</location>
        <topology evidence="1">Multi-pass membrane protein</topology>
    </subcellularLocation>
</comment>
<comment type="similarity">
    <text evidence="10">Belongs to the ABC transporter superfamily. Siderophore-Fe(3+) uptake transporter (SIUT) (TC 3.A.1.21) family.</text>
</comment>
<name>A0A1H5PTE7_9ACTN</name>
<evidence type="ECO:0000313" key="15">
    <source>
        <dbReference type="EMBL" id="SEF17152.1"/>
    </source>
</evidence>
<keyword evidence="5 12" id="KW-0812">Transmembrane</keyword>
<feature type="transmembrane region" description="Helical" evidence="12">
    <location>
        <begin position="213"/>
        <end position="230"/>
    </location>
</feature>
<dbReference type="FunFam" id="3.40.50.300:FF:000221">
    <property type="entry name" value="Multidrug ABC transporter ATP-binding protein"/>
    <property type="match status" value="1"/>
</dbReference>
<dbReference type="InterPro" id="IPR036640">
    <property type="entry name" value="ABC1_TM_sf"/>
</dbReference>
<evidence type="ECO:0000256" key="1">
    <source>
        <dbReference type="ARBA" id="ARBA00004429"/>
    </source>
</evidence>
<accession>A0A1H5PTE7</accession>
<evidence type="ECO:0000256" key="4">
    <source>
        <dbReference type="ARBA" id="ARBA00022519"/>
    </source>
</evidence>
<feature type="transmembrane region" description="Helical" evidence="12">
    <location>
        <begin position="93"/>
        <end position="114"/>
    </location>
</feature>
<keyword evidence="3" id="KW-1003">Cell membrane</keyword>
<dbReference type="InterPro" id="IPR039421">
    <property type="entry name" value="Type_1_exporter"/>
</dbReference>
<dbReference type="GO" id="GO:0005886">
    <property type="term" value="C:plasma membrane"/>
    <property type="evidence" value="ECO:0007669"/>
    <property type="project" value="UniProtKB-SubCell"/>
</dbReference>
<dbReference type="STRING" id="561176.SAMN04488561_5726"/>
<evidence type="ECO:0000256" key="3">
    <source>
        <dbReference type="ARBA" id="ARBA00022475"/>
    </source>
</evidence>
<evidence type="ECO:0000256" key="5">
    <source>
        <dbReference type="ARBA" id="ARBA00022692"/>
    </source>
</evidence>
<feature type="compositionally biased region" description="Low complexity" evidence="11">
    <location>
        <begin position="30"/>
        <end position="43"/>
    </location>
</feature>
<dbReference type="PROSITE" id="PS00211">
    <property type="entry name" value="ABC_TRANSPORTER_1"/>
    <property type="match status" value="1"/>
</dbReference>
<organism evidence="15 16">
    <name type="scientific">Jiangella alba</name>
    <dbReference type="NCBI Taxonomy" id="561176"/>
    <lineage>
        <taxon>Bacteria</taxon>
        <taxon>Bacillati</taxon>
        <taxon>Actinomycetota</taxon>
        <taxon>Actinomycetes</taxon>
        <taxon>Jiangellales</taxon>
        <taxon>Jiangellaceae</taxon>
        <taxon>Jiangella</taxon>
    </lineage>
</organism>
<dbReference type="AlphaFoldDB" id="A0A1H5PTE7"/>
<dbReference type="Gene3D" id="3.40.50.300">
    <property type="entry name" value="P-loop containing nucleotide triphosphate hydrolases"/>
    <property type="match status" value="1"/>
</dbReference>
<dbReference type="PROSITE" id="PS50929">
    <property type="entry name" value="ABC_TM1F"/>
    <property type="match status" value="1"/>
</dbReference>
<dbReference type="InterPro" id="IPR003439">
    <property type="entry name" value="ABC_transporter-like_ATP-bd"/>
</dbReference>
<dbReference type="GO" id="GO:0016887">
    <property type="term" value="F:ATP hydrolysis activity"/>
    <property type="evidence" value="ECO:0007669"/>
    <property type="project" value="InterPro"/>
</dbReference>
<dbReference type="Gene3D" id="1.20.1560.10">
    <property type="entry name" value="ABC transporter type 1, transmembrane domain"/>
    <property type="match status" value="1"/>
</dbReference>
<evidence type="ECO:0000256" key="6">
    <source>
        <dbReference type="ARBA" id="ARBA00022741"/>
    </source>
</evidence>
<evidence type="ECO:0000256" key="7">
    <source>
        <dbReference type="ARBA" id="ARBA00022840"/>
    </source>
</evidence>
<sequence length="668" mass="71599">MARHAAGRSGTRARAAQAAARRPVREDRPAAAGGAALPPVTDDVPPPPDDDPPASDDYVDLAASARRQRRSVGRLRALVGHSIRLTWAADRRAFVVTTVLQLFGAAVIAAQVLIVKAVLDAILVVGDGGGVGPVVFPVVLLATITALVAVASAIQTNQQRLLSELVLRSTWQQLLDVAGAVGLRAFESPEFYDRLQRVQTNALSRPYQLTQGLVGLAGGLAGCVGLSIAIISFEPALLPILLLAGVPLFFSTRRESRLEFDFAVAQTPRLRLRQYLGLVQTGRDEAKEVRAYGLTGALRARFDAVYSAYTEDLRAHLRRRTRLAVAGNLASAVFLAATLLALVWLVGQGRVTLAEAGAAIVAIRLLATQVGTLFKGAQQIFESGLFLDDLDRFVAMRPAAEQAESGAPAPASFGALHADGLSFTYPGSTAPALDDVSIRLNAGEIVALVGENGSGKTTLAKLLATLYEPDGGTIRWDGVDVATYSRPGLRRSVAVVFQDFVRYHLSARENVGLGDADRMDEIDAIAAAARRAGVADVIQGLPQGWDTALSRMFKGGRDLSLGQWQRVALARAFFRDAPFVILDEPSASLDPRAEHALFQSLRDLLGGRTVLFISHRFSTVRTADRIYVLSDGRVTEHGSHDELMARDGHYAELFRLQAAAYLSPETSR</sequence>
<dbReference type="CDD" id="cd03228">
    <property type="entry name" value="ABCC_MRP_Like"/>
    <property type="match status" value="1"/>
</dbReference>
<keyword evidence="2" id="KW-0813">Transport</keyword>
<evidence type="ECO:0000256" key="9">
    <source>
        <dbReference type="ARBA" id="ARBA00023136"/>
    </source>
</evidence>
<dbReference type="EMBL" id="FNUC01000004">
    <property type="protein sequence ID" value="SEF17152.1"/>
    <property type="molecule type" value="Genomic_DNA"/>
</dbReference>
<feature type="transmembrane region" description="Helical" evidence="12">
    <location>
        <begin position="236"/>
        <end position="252"/>
    </location>
</feature>
<reference evidence="16" key="1">
    <citation type="submission" date="2016-10" db="EMBL/GenBank/DDBJ databases">
        <authorList>
            <person name="Varghese N."/>
            <person name="Submissions S."/>
        </authorList>
    </citation>
    <scope>NUCLEOTIDE SEQUENCE [LARGE SCALE GENOMIC DNA]</scope>
    <source>
        <strain evidence="16">DSM 45237</strain>
    </source>
</reference>
<keyword evidence="16" id="KW-1185">Reference proteome</keyword>
<gene>
    <name evidence="15" type="ORF">SAMN04488561_5726</name>
</gene>
<dbReference type="PANTHER" id="PTHR43394:SF1">
    <property type="entry name" value="ATP-BINDING CASSETTE SUB-FAMILY B MEMBER 10, MITOCHONDRIAL"/>
    <property type="match status" value="1"/>
</dbReference>
<evidence type="ECO:0000259" key="14">
    <source>
        <dbReference type="PROSITE" id="PS50929"/>
    </source>
</evidence>
<dbReference type="SMART" id="SM00382">
    <property type="entry name" value="AAA"/>
    <property type="match status" value="1"/>
</dbReference>
<feature type="compositionally biased region" description="Low complexity" evidence="11">
    <location>
        <begin position="7"/>
        <end position="21"/>
    </location>
</feature>
<keyword evidence="8 12" id="KW-1133">Transmembrane helix</keyword>
<feature type="region of interest" description="Disordered" evidence="11">
    <location>
        <begin position="1"/>
        <end position="57"/>
    </location>
</feature>
<feature type="compositionally biased region" description="Acidic residues" evidence="11">
    <location>
        <begin position="48"/>
        <end position="57"/>
    </location>
</feature>
<dbReference type="SUPFAM" id="SSF90123">
    <property type="entry name" value="ABC transporter transmembrane region"/>
    <property type="match status" value="1"/>
</dbReference>
<dbReference type="Proteomes" id="UP000181980">
    <property type="component" value="Unassembled WGS sequence"/>
</dbReference>
<dbReference type="RefSeq" id="WP_171906787.1">
    <property type="nucleotide sequence ID" value="NZ_FNUC01000004.1"/>
</dbReference>
<dbReference type="GO" id="GO:0015421">
    <property type="term" value="F:ABC-type oligopeptide transporter activity"/>
    <property type="evidence" value="ECO:0007669"/>
    <property type="project" value="TreeGrafter"/>
</dbReference>
<dbReference type="Pfam" id="PF00005">
    <property type="entry name" value="ABC_tran"/>
    <property type="match status" value="1"/>
</dbReference>
<evidence type="ECO:0000256" key="2">
    <source>
        <dbReference type="ARBA" id="ARBA00022448"/>
    </source>
</evidence>
<dbReference type="InterPro" id="IPR003593">
    <property type="entry name" value="AAA+_ATPase"/>
</dbReference>
<feature type="domain" description="ABC transmembrane type-1" evidence="14">
    <location>
        <begin position="95"/>
        <end position="374"/>
    </location>
</feature>
<keyword evidence="6" id="KW-0547">Nucleotide-binding</keyword>
<evidence type="ECO:0000256" key="10">
    <source>
        <dbReference type="ARBA" id="ARBA00023455"/>
    </source>
</evidence>
<dbReference type="SUPFAM" id="SSF52540">
    <property type="entry name" value="P-loop containing nucleoside triphosphate hydrolases"/>
    <property type="match status" value="1"/>
</dbReference>
<keyword evidence="7 15" id="KW-0067">ATP-binding</keyword>
<evidence type="ECO:0000256" key="8">
    <source>
        <dbReference type="ARBA" id="ARBA00022989"/>
    </source>
</evidence>
<feature type="domain" description="ABC transporter" evidence="13">
    <location>
        <begin position="416"/>
        <end position="656"/>
    </location>
</feature>
<protein>
    <submittedName>
        <fullName evidence="15">ATP-binding cassette, subfamily B</fullName>
    </submittedName>
</protein>
<evidence type="ECO:0000313" key="16">
    <source>
        <dbReference type="Proteomes" id="UP000181980"/>
    </source>
</evidence>
<dbReference type="InterPro" id="IPR011527">
    <property type="entry name" value="ABC1_TM_dom"/>
</dbReference>
<dbReference type="PROSITE" id="PS50893">
    <property type="entry name" value="ABC_TRANSPORTER_2"/>
    <property type="match status" value="1"/>
</dbReference>
<keyword evidence="4" id="KW-0997">Cell inner membrane</keyword>
<proteinExistence type="inferred from homology"/>